<organism evidence="1 2">
    <name type="scientific">Luteolibacter flavescens</name>
    <dbReference type="NCBI Taxonomy" id="1859460"/>
    <lineage>
        <taxon>Bacteria</taxon>
        <taxon>Pseudomonadati</taxon>
        <taxon>Verrucomicrobiota</taxon>
        <taxon>Verrucomicrobiia</taxon>
        <taxon>Verrucomicrobiales</taxon>
        <taxon>Verrucomicrobiaceae</taxon>
        <taxon>Luteolibacter</taxon>
    </lineage>
</organism>
<accession>A0ABT3FMU1</accession>
<evidence type="ECO:0000313" key="1">
    <source>
        <dbReference type="EMBL" id="MCW1884891.1"/>
    </source>
</evidence>
<proteinExistence type="predicted"/>
<gene>
    <name evidence="1" type="ORF">OKA04_09135</name>
</gene>
<protein>
    <submittedName>
        <fullName evidence="1">Uncharacterized protein</fullName>
    </submittedName>
</protein>
<keyword evidence="2" id="KW-1185">Reference proteome</keyword>
<sequence length="232" mass="25617">MTSSFRRTRHAKKSPTIAGVVLAVSLALLTGVMAEAPHPAAITEVTIEELGIPYPQPVLNRMEIAKLQAPEVRKVWEEIMPGVVEIMPGMADDSVTDISSTPYADLYRAGDGTTFCCDQSTMSLWVRRGDDWKCLLQSLAVSKTFGGMPPRLPVRYLGKGFFAFSETTPGEEKELPGDKFPQARAITYLLDSKSGAVIARSESFRYDHNPPVKIPAEWYARIGMEPVPEQKK</sequence>
<dbReference type="Proteomes" id="UP001207930">
    <property type="component" value="Unassembled WGS sequence"/>
</dbReference>
<evidence type="ECO:0000313" key="2">
    <source>
        <dbReference type="Proteomes" id="UP001207930"/>
    </source>
</evidence>
<name>A0ABT3FMU1_9BACT</name>
<dbReference type="RefSeq" id="WP_264500848.1">
    <property type="nucleotide sequence ID" value="NZ_JAPDDS010000004.1"/>
</dbReference>
<reference evidence="1 2" key="1">
    <citation type="submission" date="2022-10" db="EMBL/GenBank/DDBJ databases">
        <title>Luteolibacter flavescens strain MCCC 1K03193, whole genome shotgun sequencing project.</title>
        <authorList>
            <person name="Zhao G."/>
            <person name="Shen L."/>
        </authorList>
    </citation>
    <scope>NUCLEOTIDE SEQUENCE [LARGE SCALE GENOMIC DNA]</scope>
    <source>
        <strain evidence="1 2">MCCC 1K03193</strain>
    </source>
</reference>
<dbReference type="EMBL" id="JAPDDS010000004">
    <property type="protein sequence ID" value="MCW1884891.1"/>
    <property type="molecule type" value="Genomic_DNA"/>
</dbReference>
<comment type="caution">
    <text evidence="1">The sequence shown here is derived from an EMBL/GenBank/DDBJ whole genome shotgun (WGS) entry which is preliminary data.</text>
</comment>